<comment type="caution">
    <text evidence="4">The sequence shown here is derived from an EMBL/GenBank/DDBJ whole genome shotgun (WGS) entry which is preliminary data.</text>
</comment>
<keyword evidence="2" id="KW-0812">Transmembrane</keyword>
<dbReference type="PANTHER" id="PTHR10132:SF14">
    <property type="entry name" value="SARCOGLYCAN ALPHA, ISOFORM C"/>
    <property type="match status" value="1"/>
</dbReference>
<evidence type="ECO:0000313" key="5">
    <source>
        <dbReference type="Proteomes" id="UP001054837"/>
    </source>
</evidence>
<dbReference type="Pfam" id="PF20989">
    <property type="entry name" value="Sarcoglycan_2_C"/>
    <property type="match status" value="1"/>
</dbReference>
<keyword evidence="2" id="KW-0472">Membrane</keyword>
<feature type="compositionally biased region" description="Polar residues" evidence="1">
    <location>
        <begin position="276"/>
        <end position="287"/>
    </location>
</feature>
<feature type="region of interest" description="Disordered" evidence="1">
    <location>
        <begin position="196"/>
        <end position="287"/>
    </location>
</feature>
<dbReference type="InterPro" id="IPR008908">
    <property type="entry name" value="Sarcoglycan_alpha/epsilon"/>
</dbReference>
<dbReference type="EMBL" id="BPLQ01015685">
    <property type="protein sequence ID" value="GIY89718.1"/>
    <property type="molecule type" value="Genomic_DNA"/>
</dbReference>
<feature type="domain" description="Sarcoglycan alpha/epsilon second" evidence="3">
    <location>
        <begin position="2"/>
        <end position="108"/>
    </location>
</feature>
<proteinExistence type="predicted"/>
<dbReference type="InterPro" id="IPR048347">
    <property type="entry name" value="Sarcoglycan_C"/>
</dbReference>
<dbReference type="Proteomes" id="UP001054837">
    <property type="component" value="Unassembled WGS sequence"/>
</dbReference>
<evidence type="ECO:0000256" key="2">
    <source>
        <dbReference type="SAM" id="Phobius"/>
    </source>
</evidence>
<reference evidence="4 5" key="1">
    <citation type="submission" date="2021-06" db="EMBL/GenBank/DDBJ databases">
        <title>Caerostris darwini draft genome.</title>
        <authorList>
            <person name="Kono N."/>
            <person name="Arakawa K."/>
        </authorList>
    </citation>
    <scope>NUCLEOTIDE SEQUENCE [LARGE SCALE GENOMIC DNA]</scope>
</reference>
<evidence type="ECO:0000256" key="1">
    <source>
        <dbReference type="SAM" id="MobiDB-lite"/>
    </source>
</evidence>
<organism evidence="4 5">
    <name type="scientific">Caerostris darwini</name>
    <dbReference type="NCBI Taxonomy" id="1538125"/>
    <lineage>
        <taxon>Eukaryota</taxon>
        <taxon>Metazoa</taxon>
        <taxon>Ecdysozoa</taxon>
        <taxon>Arthropoda</taxon>
        <taxon>Chelicerata</taxon>
        <taxon>Arachnida</taxon>
        <taxon>Araneae</taxon>
        <taxon>Araneomorphae</taxon>
        <taxon>Entelegynae</taxon>
        <taxon>Araneoidea</taxon>
        <taxon>Araneidae</taxon>
        <taxon>Caerostris</taxon>
    </lineage>
</organism>
<keyword evidence="2" id="KW-1133">Transmembrane helix</keyword>
<feature type="compositionally biased region" description="Polar residues" evidence="1">
    <location>
        <begin position="204"/>
        <end position="257"/>
    </location>
</feature>
<sequence length="287" mass="31673">MFRSGRLDRLVEVFQNSLWKGNDDIYITKVVSSLDAGGRLPLNPKMKEGVVVRIGGAAVFSRDLEDLEREVQPLRNRLPCPRDYKRTSVEHLFRSRNFVADWCSFRLLSDKRQKNIGSSDGWSDHPYSSILLTSDEYNPQIANMPRRDFTVDFIVSLIIPTTIVSVLSTVLTCIICCSKDAMLKNSDGTSVQLDHYNGGPLAPNQISRLSGKRGNSMQRSGSIPVSSFPNSRTDSPASTLPKNSTLRGSSRTGTLRSVMQPPPPPYATSSYPPSYVGSTRSVGAPSQ</sequence>
<name>A0AAV4X7D8_9ARAC</name>
<dbReference type="GO" id="GO:0016012">
    <property type="term" value="C:sarcoglycan complex"/>
    <property type="evidence" value="ECO:0007669"/>
    <property type="project" value="InterPro"/>
</dbReference>
<evidence type="ECO:0000259" key="3">
    <source>
        <dbReference type="Pfam" id="PF20989"/>
    </source>
</evidence>
<keyword evidence="5" id="KW-1185">Reference proteome</keyword>
<dbReference type="AlphaFoldDB" id="A0AAV4X7D8"/>
<gene>
    <name evidence="4" type="primary">SGCE</name>
    <name evidence="4" type="ORF">CDAR_545961</name>
</gene>
<evidence type="ECO:0000313" key="4">
    <source>
        <dbReference type="EMBL" id="GIY89718.1"/>
    </source>
</evidence>
<accession>A0AAV4X7D8</accession>
<feature type="transmembrane region" description="Helical" evidence="2">
    <location>
        <begin position="149"/>
        <end position="171"/>
    </location>
</feature>
<dbReference type="PANTHER" id="PTHR10132">
    <property type="entry name" value="ALPHA-/EPSILON-SARCOGLYCAN FAMILY MEMBER"/>
    <property type="match status" value="1"/>
</dbReference>
<protein>
    <submittedName>
        <fullName evidence="4">Epsilon-sarcoglycan</fullName>
    </submittedName>
</protein>